<keyword evidence="7" id="KW-0067">ATP-binding</keyword>
<dbReference type="GO" id="GO:0016887">
    <property type="term" value="F:ATP hydrolysis activity"/>
    <property type="evidence" value="ECO:0007669"/>
    <property type="project" value="InterPro"/>
</dbReference>
<dbReference type="InterPro" id="IPR050107">
    <property type="entry name" value="ABC_carbohydrate_import_ATPase"/>
</dbReference>
<evidence type="ECO:0000313" key="11">
    <source>
        <dbReference type="EMBL" id="EST55608.1"/>
    </source>
</evidence>
<evidence type="ECO:0000259" key="10">
    <source>
        <dbReference type="PROSITE" id="PS50893"/>
    </source>
</evidence>
<evidence type="ECO:0000256" key="5">
    <source>
        <dbReference type="ARBA" id="ARBA00022737"/>
    </source>
</evidence>
<comment type="caution">
    <text evidence="11">The sequence shown here is derived from an EMBL/GenBank/DDBJ whole genome shotgun (WGS) entry which is preliminary data.</text>
</comment>
<dbReference type="eggNOG" id="COG1129">
    <property type="taxonomic scope" value="Bacteria"/>
</dbReference>
<gene>
    <name evidence="11" type="ORF">T458_07835</name>
</gene>
<keyword evidence="3" id="KW-1003">Cell membrane</keyword>
<comment type="subcellular location">
    <subcellularLocation>
        <location evidence="1">Cell membrane</location>
        <topology evidence="1">Peripheral membrane protein</topology>
    </subcellularLocation>
</comment>
<accession>V6MJJ7</accession>
<evidence type="ECO:0000256" key="9">
    <source>
        <dbReference type="ARBA" id="ARBA00023136"/>
    </source>
</evidence>
<keyword evidence="5" id="KW-0677">Repeat</keyword>
<dbReference type="Pfam" id="PF00005">
    <property type="entry name" value="ABC_tran"/>
    <property type="match status" value="2"/>
</dbReference>
<proteinExistence type="predicted"/>
<dbReference type="Proteomes" id="UP000017973">
    <property type="component" value="Unassembled WGS sequence"/>
</dbReference>
<dbReference type="RefSeq" id="WP_023555577.1">
    <property type="nucleotide sequence ID" value="NZ_KI629787.1"/>
</dbReference>
<dbReference type="SMART" id="SM00382">
    <property type="entry name" value="AAA"/>
    <property type="match status" value="2"/>
</dbReference>
<dbReference type="STRING" id="1408254.T458_07835"/>
<sequence length="501" mass="55826">MNQERIMSARQLIKQFDGTTVLHSLDLELRPGEIHALVGENGAGKSTVIKILSGVYQPDGGFVEFNGQPVKITDPSVAHKLGVFTVHQEPAMMPQLSVAENIFMGFHPYKKFGIRWMDRKEMYRQAQNLFEQLGVSLDIKQKAYQLSIAQQQMVEIAKALVHQVRVLILDEPTATLSAHETEVLFRIVKQLRDTGTAVLFVSHRLEEVFSLTSRITVMRDGAKVGTYQTSDLTEKQLVSLMVGREIELSRFRSQQIERTNPLLSITDLSKSNSFSNISFDLYPGEILGLSGLVGSGRTYVAEAIFGIHPADSGHIRINGLNVRIRSVSQAIKHGIVYVPEDRHRHGVALEMNIFSNISVPSLKQLSRYGVIQKAEESSLAQRMMERVRIRASSIRQKVGELSGGNQQKVVFSKWISCKPRIVLLDEPTRGVDIGAKKEIHRMIHQLAEEGAAILLISSDLPEVLSLADRVMVMREGKMVAEVAQEEISEEIIASHAAGVHV</sequence>
<dbReference type="PROSITE" id="PS50893">
    <property type="entry name" value="ABC_TRANSPORTER_2"/>
    <property type="match status" value="2"/>
</dbReference>
<dbReference type="PROSITE" id="PS00211">
    <property type="entry name" value="ABC_TRANSPORTER_1"/>
    <property type="match status" value="1"/>
</dbReference>
<reference evidence="11 12" key="1">
    <citation type="journal article" date="2014" name="Genome Announc.">
        <title>Draft Genome Sequence of Brevibacillus panacihumi Strain W25, a Halotolerant Hydrocarbon-Degrading Bacterium.</title>
        <authorList>
            <person name="Wang X."/>
            <person name="Jin D."/>
            <person name="Zhou L."/>
            <person name="Wu L."/>
            <person name="An W."/>
            <person name="Chen Y."/>
            <person name="Zhao L."/>
        </authorList>
    </citation>
    <scope>NUCLEOTIDE SEQUENCE [LARGE SCALE GENOMIC DNA]</scope>
    <source>
        <strain evidence="11 12">W25</strain>
    </source>
</reference>
<evidence type="ECO:0000256" key="8">
    <source>
        <dbReference type="ARBA" id="ARBA00022967"/>
    </source>
</evidence>
<evidence type="ECO:0000256" key="6">
    <source>
        <dbReference type="ARBA" id="ARBA00022741"/>
    </source>
</evidence>
<dbReference type="EMBL" id="AYJU01000003">
    <property type="protein sequence ID" value="EST55608.1"/>
    <property type="molecule type" value="Genomic_DNA"/>
</dbReference>
<dbReference type="InterPro" id="IPR003593">
    <property type="entry name" value="AAA+_ATPase"/>
</dbReference>
<evidence type="ECO:0000313" key="12">
    <source>
        <dbReference type="Proteomes" id="UP000017973"/>
    </source>
</evidence>
<dbReference type="InterPro" id="IPR003439">
    <property type="entry name" value="ABC_transporter-like_ATP-bd"/>
</dbReference>
<organism evidence="11 12">
    <name type="scientific">Brevibacillus panacihumi W25</name>
    <dbReference type="NCBI Taxonomy" id="1408254"/>
    <lineage>
        <taxon>Bacteria</taxon>
        <taxon>Bacillati</taxon>
        <taxon>Bacillota</taxon>
        <taxon>Bacilli</taxon>
        <taxon>Bacillales</taxon>
        <taxon>Paenibacillaceae</taxon>
        <taxon>Brevibacillus</taxon>
    </lineage>
</organism>
<evidence type="ECO:0000256" key="3">
    <source>
        <dbReference type="ARBA" id="ARBA00022475"/>
    </source>
</evidence>
<dbReference type="CDD" id="cd03215">
    <property type="entry name" value="ABC_Carb_Monos_II"/>
    <property type="match status" value="1"/>
</dbReference>
<dbReference type="PANTHER" id="PTHR43790">
    <property type="entry name" value="CARBOHYDRATE TRANSPORT ATP-BINDING PROTEIN MG119-RELATED"/>
    <property type="match status" value="1"/>
</dbReference>
<dbReference type="SUPFAM" id="SSF52540">
    <property type="entry name" value="P-loop containing nucleoside triphosphate hydrolases"/>
    <property type="match status" value="2"/>
</dbReference>
<dbReference type="Gene3D" id="3.40.50.300">
    <property type="entry name" value="P-loop containing nucleotide triphosphate hydrolases"/>
    <property type="match status" value="2"/>
</dbReference>
<dbReference type="OrthoDB" id="9766104at2"/>
<name>V6MJJ7_9BACL</name>
<dbReference type="PANTHER" id="PTHR43790:SF3">
    <property type="entry name" value="D-ALLOSE IMPORT ATP-BINDING PROTEIN ALSA-RELATED"/>
    <property type="match status" value="1"/>
</dbReference>
<dbReference type="CDD" id="cd03216">
    <property type="entry name" value="ABC_Carb_Monos_I"/>
    <property type="match status" value="1"/>
</dbReference>
<evidence type="ECO:0000256" key="1">
    <source>
        <dbReference type="ARBA" id="ARBA00004202"/>
    </source>
</evidence>
<dbReference type="AlphaFoldDB" id="V6MJJ7"/>
<keyword evidence="4" id="KW-0762">Sugar transport</keyword>
<keyword evidence="9" id="KW-0472">Membrane</keyword>
<dbReference type="FunFam" id="3.40.50.300:FF:000127">
    <property type="entry name" value="Ribose import ATP-binding protein RbsA"/>
    <property type="match status" value="1"/>
</dbReference>
<keyword evidence="12" id="KW-1185">Reference proteome</keyword>
<dbReference type="HOGENOM" id="CLU_000604_92_3_9"/>
<evidence type="ECO:0000256" key="7">
    <source>
        <dbReference type="ARBA" id="ARBA00022840"/>
    </source>
</evidence>
<dbReference type="InterPro" id="IPR017871">
    <property type="entry name" value="ABC_transporter-like_CS"/>
</dbReference>
<feature type="domain" description="ABC transporter" evidence="10">
    <location>
        <begin position="7"/>
        <end position="245"/>
    </location>
</feature>
<evidence type="ECO:0000256" key="4">
    <source>
        <dbReference type="ARBA" id="ARBA00022597"/>
    </source>
</evidence>
<dbReference type="GO" id="GO:0005886">
    <property type="term" value="C:plasma membrane"/>
    <property type="evidence" value="ECO:0007669"/>
    <property type="project" value="UniProtKB-SubCell"/>
</dbReference>
<dbReference type="InterPro" id="IPR027417">
    <property type="entry name" value="P-loop_NTPase"/>
</dbReference>
<keyword evidence="2" id="KW-0813">Transport</keyword>
<dbReference type="PATRIC" id="fig|1408254.3.peg.1553"/>
<dbReference type="GO" id="GO:0005524">
    <property type="term" value="F:ATP binding"/>
    <property type="evidence" value="ECO:0007669"/>
    <property type="project" value="UniProtKB-KW"/>
</dbReference>
<keyword evidence="6" id="KW-0547">Nucleotide-binding</keyword>
<protein>
    <submittedName>
        <fullName evidence="11">D-ribose transporter ATP binding protein</fullName>
    </submittedName>
</protein>
<keyword evidence="8" id="KW-1278">Translocase</keyword>
<evidence type="ECO:0000256" key="2">
    <source>
        <dbReference type="ARBA" id="ARBA00022448"/>
    </source>
</evidence>
<feature type="domain" description="ABC transporter" evidence="10">
    <location>
        <begin position="251"/>
        <end position="500"/>
    </location>
</feature>